<dbReference type="InterPro" id="IPR013403">
    <property type="entry name" value="CRISPR-assoc_prot_Csb1/Cas7u"/>
</dbReference>
<dbReference type="RefSeq" id="WP_070639573.1">
    <property type="nucleotide sequence ID" value="NZ_FUKP01000069.1"/>
</dbReference>
<dbReference type="NCBIfam" id="TIGR02570">
    <property type="entry name" value="cas7_GSU0053"/>
    <property type="match status" value="1"/>
</dbReference>
<gene>
    <name evidence="1" type="ORF">FM125_11145</name>
</gene>
<dbReference type="EMBL" id="FUKP01000069">
    <property type="protein sequence ID" value="SJN36530.1"/>
    <property type="molecule type" value="Genomic_DNA"/>
</dbReference>
<organism evidence="1 2">
    <name type="scientific">Micrococcus lylae</name>
    <dbReference type="NCBI Taxonomy" id="1273"/>
    <lineage>
        <taxon>Bacteria</taxon>
        <taxon>Bacillati</taxon>
        <taxon>Actinomycetota</taxon>
        <taxon>Actinomycetes</taxon>
        <taxon>Micrococcales</taxon>
        <taxon>Micrococcaceae</taxon>
        <taxon>Micrococcus</taxon>
    </lineage>
</organism>
<reference evidence="1 2" key="1">
    <citation type="submission" date="2017-02" db="EMBL/GenBank/DDBJ databases">
        <authorList>
            <person name="Peterson S.W."/>
        </authorList>
    </citation>
    <scope>NUCLEOTIDE SEQUENCE [LARGE SCALE GENOMIC DNA]</scope>
    <source>
        <strain evidence="1 2">2B3F</strain>
    </source>
</reference>
<evidence type="ECO:0000313" key="2">
    <source>
        <dbReference type="Proteomes" id="UP000196230"/>
    </source>
</evidence>
<protein>
    <recommendedName>
        <fullName evidence="3">Type I-U CRISPR-associated protein Cas7</fullName>
    </recommendedName>
</protein>
<dbReference type="Proteomes" id="UP000196230">
    <property type="component" value="Unassembled WGS sequence"/>
</dbReference>
<proteinExistence type="predicted"/>
<dbReference type="Pfam" id="PF09617">
    <property type="entry name" value="Cas_GSU0053"/>
    <property type="match status" value="1"/>
</dbReference>
<evidence type="ECO:0008006" key="3">
    <source>
        <dbReference type="Google" id="ProtNLM"/>
    </source>
</evidence>
<evidence type="ECO:0000313" key="1">
    <source>
        <dbReference type="EMBL" id="SJN36530.1"/>
    </source>
</evidence>
<sequence length="414" mass="44032">MTDRTTLSLDHLLSACAPGGSTSLLSETELEPAGGPGAVIAPARVLQDGRGATFAFETRMERGDDGAPAPVWTVVVDSKQSVSNRDEDAIVEARRDGSTREGAALRKVPSIEVAYGGQVESDLTLPHRAFDAHIRSASLDGVPVTQSDVYRALRNATRHNARPLLEAAPTSLVLGAWDSTRKSHQGRYQTCLTGEVIGVLTDQDHRPDERRNRRAAARVDPVAASVKPSAKDVEALVKDQAEELSDKLQAKILSEAKKKGDTGSSMSTLGLGNIPPSLGELGGVACRSITRRRLLSFAALRQLRFGGTTEADVASRALLAAYGLLGMSLSDRELHLRANCHLREKGEPAVTLDQRYGKSLDLAPIDVETAVEVFEQALAHAKKVAGVEWSGQTLSLVGNPIILGAATSDDADEA</sequence>
<name>A0A1R4JWQ7_9MICC</name>
<accession>A0A1R4JWQ7</accession>
<dbReference type="AlphaFoldDB" id="A0A1R4JWQ7"/>